<gene>
    <name evidence="1" type="ORF">MYAER_3913</name>
</gene>
<organism evidence="1 2">
    <name type="scientific">Microcystis aeruginosa NIES-2549</name>
    <dbReference type="NCBI Taxonomy" id="1641812"/>
    <lineage>
        <taxon>Bacteria</taxon>
        <taxon>Bacillati</taxon>
        <taxon>Cyanobacteriota</taxon>
        <taxon>Cyanophyceae</taxon>
        <taxon>Oscillatoriophycideae</taxon>
        <taxon>Chroococcales</taxon>
        <taxon>Microcystaceae</taxon>
        <taxon>Microcystis</taxon>
    </lineage>
</organism>
<evidence type="ECO:0000313" key="1">
    <source>
        <dbReference type="EMBL" id="AKE66243.1"/>
    </source>
</evidence>
<dbReference type="PATRIC" id="fig|1641812.3.peg.4049"/>
<keyword evidence="1" id="KW-0675">Receptor</keyword>
<dbReference type="Gene3D" id="3.30.565.10">
    <property type="entry name" value="Histidine kinase-like ATPase, C-terminal domain"/>
    <property type="match status" value="1"/>
</dbReference>
<dbReference type="AlphaFoldDB" id="A0A0F6RNL1"/>
<dbReference type="HOGENOM" id="CLU_2974333_0_0_3"/>
<dbReference type="InterPro" id="IPR036890">
    <property type="entry name" value="HATPase_C_sf"/>
</dbReference>
<evidence type="ECO:0000313" key="2">
    <source>
        <dbReference type="Proteomes" id="UP000034103"/>
    </source>
</evidence>
<sequence>MDLLDYCQKLVEYFIVKLEPQSAIIFQVEGSLEKGLWDINLIKHILTNLLGNALKYSP</sequence>
<proteinExistence type="predicted"/>
<dbReference type="Proteomes" id="UP000034103">
    <property type="component" value="Chromosome"/>
</dbReference>
<reference evidence="1 2" key="1">
    <citation type="journal article" date="2015" name="Genome Announc.">
        <title>Complete Genome Sequence of Microcystis aeruginosa NIES-2549, a Bloom-Forming Cyanobacterium from Lake Kasumigaura, Japan.</title>
        <authorList>
            <person name="Yamaguchi H."/>
            <person name="Suzuki S."/>
            <person name="Tanabe Y."/>
            <person name="Osana Y."/>
            <person name="Shimura Y."/>
            <person name="Ishida K."/>
            <person name="Kawachi M."/>
        </authorList>
    </citation>
    <scope>NUCLEOTIDE SEQUENCE [LARGE SCALE GENOMIC DNA]</scope>
    <source>
        <strain evidence="1 2">NIES-2549</strain>
    </source>
</reference>
<accession>A0A0F6RNL1</accession>
<dbReference type="SUPFAM" id="SSF55874">
    <property type="entry name" value="ATPase domain of HSP90 chaperone/DNA topoisomerase II/histidine kinase"/>
    <property type="match status" value="1"/>
</dbReference>
<dbReference type="EMBL" id="CP011304">
    <property type="protein sequence ID" value="AKE66243.1"/>
    <property type="molecule type" value="Genomic_DNA"/>
</dbReference>
<protein>
    <submittedName>
        <fullName evidence="1">Chemotaxis regulator-transmits chemoreceptor signals to flagelllar motor components CheY</fullName>
    </submittedName>
</protein>
<name>A0A0F6RNL1_MICAE</name>